<organism evidence="4 5">
    <name type="scientific">Fusarium oxysporum (strain Fo5176)</name>
    <name type="common">Fusarium vascular wilt</name>
    <dbReference type="NCBI Taxonomy" id="660025"/>
    <lineage>
        <taxon>Eukaryota</taxon>
        <taxon>Fungi</taxon>
        <taxon>Dikarya</taxon>
        <taxon>Ascomycota</taxon>
        <taxon>Pezizomycotina</taxon>
        <taxon>Sordariomycetes</taxon>
        <taxon>Hypocreomycetidae</taxon>
        <taxon>Hypocreales</taxon>
        <taxon>Nectriaceae</taxon>
        <taxon>Fusarium</taxon>
        <taxon>Fusarium oxysporum species complex</taxon>
    </lineage>
</organism>
<dbReference type="PANTHER" id="PTHR43606">
    <property type="entry name" value="PHOSPHATASE, PUTATIVE (AFU_ORTHOLOGUE AFUA_6G08710)-RELATED"/>
    <property type="match status" value="1"/>
</dbReference>
<feature type="chain" id="PRO_5002256750" description="PhoD-like phosphatase metallophosphatase domain-containing protein" evidence="1">
    <location>
        <begin position="22"/>
        <end position="547"/>
    </location>
</feature>
<evidence type="ECO:0000313" key="4">
    <source>
        <dbReference type="EnsemblFungi" id="FOXG_13359P0"/>
    </source>
</evidence>
<sequence>METYLISVLLTLTSLCTFSVASFDGNINYGSPSPRHTQFGIDVDQVQRRSWKRGNIAFKPEELNFTHGVASGDPWPESVILWTRIAPTNMSSADTAPIDGTEPLYSHDTKKFIEADPNPICLHWKVFPVGKKDSKSVVSSGKAYTTADIDYTVKFTVCNSNNSSPLGRTKTAPRPDDDVSEINLAVFSCSAYCMNPRNRCSSNQALTLCSTGLILTCNCWRKAQLGLQLGTTMPNTFKGEGPKVATDARKANAVRAYFEWMPIRQTDMDDGLRVWRSFQLGKLMDLVMLDTRLYDRSKGTDYVNDKYIEKISDDPSRTLMGGRQENWFYRSLSESKDRNATWRVIGNQIVFSHIKGDAAGGGDTWDGYIANRNRTLNHLYKNKIDNNIFLSGDSHMNWVSDLAWLGTKKYNPKTGEGAIGAEFAGTAVSSWGTSGLKTIEPDAGKLSRKAIAENKELFWQEGYYRGYFHLSVAPKKVSAQFFANFTVFAGDNRIHRPKDGVQAESGALKSGEIKHTNLTLNTETGVWKVQGFDKMYLNPEPSFLGSS</sequence>
<dbReference type="Pfam" id="PF16655">
    <property type="entry name" value="PhoD_N"/>
    <property type="match status" value="1"/>
</dbReference>
<dbReference type="InterPro" id="IPR018946">
    <property type="entry name" value="PhoD-like_MPP"/>
</dbReference>
<feature type="signal peptide" evidence="1">
    <location>
        <begin position="1"/>
        <end position="21"/>
    </location>
</feature>
<dbReference type="Proteomes" id="UP000002489">
    <property type="component" value="Unassembled WGS sequence"/>
</dbReference>
<dbReference type="InterPro" id="IPR029052">
    <property type="entry name" value="Metallo-depent_PP-like"/>
</dbReference>
<reference evidence="4" key="2">
    <citation type="submission" date="2025-08" db="UniProtKB">
        <authorList>
            <consortium name="EnsemblFungi"/>
        </authorList>
    </citation>
    <scope>IDENTIFICATION</scope>
    <source>
        <strain evidence="4">4287 / CBS 123668 / FGSC 9935 / NRRL 34936</strain>
    </source>
</reference>
<dbReference type="PANTHER" id="PTHR43606:SF7">
    <property type="entry name" value="PHOSPHATASE, PUTATIVE (AFU_ORTHOLOGUE AFUA_6G08710)-RELATED"/>
    <property type="match status" value="1"/>
</dbReference>
<dbReference type="InterPro" id="IPR038607">
    <property type="entry name" value="PhoD-like_sf"/>
</dbReference>
<dbReference type="Gene3D" id="3.60.21.70">
    <property type="entry name" value="PhoD-like phosphatase"/>
    <property type="match status" value="1"/>
</dbReference>
<evidence type="ECO:0000259" key="2">
    <source>
        <dbReference type="Pfam" id="PF09423"/>
    </source>
</evidence>
<dbReference type="SUPFAM" id="SSF56300">
    <property type="entry name" value="Metallo-dependent phosphatases"/>
    <property type="match status" value="1"/>
</dbReference>
<evidence type="ECO:0008006" key="6">
    <source>
        <dbReference type="Google" id="ProtNLM"/>
    </source>
</evidence>
<dbReference type="InterPro" id="IPR052900">
    <property type="entry name" value="Phospholipid_Metab_Enz"/>
</dbReference>
<keyword evidence="1" id="KW-0732">Signal</keyword>
<accession>A0A0D2YAN3</accession>
<evidence type="ECO:0000256" key="1">
    <source>
        <dbReference type="SAM" id="SignalP"/>
    </source>
</evidence>
<dbReference type="EnsemblFungi" id="FOXG_13359T0">
    <property type="protein sequence ID" value="FOXG_13359P0"/>
    <property type="gene ID" value="FOXG_13359"/>
</dbReference>
<dbReference type="STRING" id="426428.A0A0D2YAN3"/>
<proteinExistence type="predicted"/>
<reference evidence="5" key="1">
    <citation type="journal article" date="2012" name="Mol. Plant Microbe Interact.">
        <title>A highly conserved effector in Fusarium oxysporum is required for full virulence on Arabidopsis.</title>
        <authorList>
            <person name="Thatcher L.F."/>
            <person name="Gardiner D.M."/>
            <person name="Kazan K."/>
            <person name="Manners J."/>
        </authorList>
    </citation>
    <scope>NUCLEOTIDE SEQUENCE [LARGE SCALE GENOMIC DNA]</scope>
    <source>
        <strain evidence="5">Fo5176</strain>
    </source>
</reference>
<evidence type="ECO:0000313" key="5">
    <source>
        <dbReference type="Proteomes" id="UP000002489"/>
    </source>
</evidence>
<feature type="domain" description="PhoD-like phosphatase metallophosphatase" evidence="2">
    <location>
        <begin position="243"/>
        <end position="481"/>
    </location>
</feature>
<evidence type="ECO:0000259" key="3">
    <source>
        <dbReference type="Pfam" id="PF16655"/>
    </source>
</evidence>
<dbReference type="InterPro" id="IPR032093">
    <property type="entry name" value="PhoD_N"/>
</dbReference>
<dbReference type="Gene3D" id="2.60.40.380">
    <property type="entry name" value="Purple acid phosphatase-like, N-terminal"/>
    <property type="match status" value="1"/>
</dbReference>
<protein>
    <recommendedName>
        <fullName evidence="6">PhoD-like phosphatase metallophosphatase domain-containing protein</fullName>
    </recommendedName>
</protein>
<feature type="domain" description="Phospholipase D N-terminal" evidence="3">
    <location>
        <begin position="67"/>
        <end position="157"/>
    </location>
</feature>
<dbReference type="Pfam" id="PF09423">
    <property type="entry name" value="PhoD"/>
    <property type="match status" value="1"/>
</dbReference>
<name>A0A0D2YAN3_FUSOF</name>
<dbReference type="AlphaFoldDB" id="A0A0D2YAN3"/>